<proteinExistence type="inferred from homology"/>
<evidence type="ECO:0000256" key="4">
    <source>
        <dbReference type="ARBA" id="ARBA00011738"/>
    </source>
</evidence>
<protein>
    <recommendedName>
        <fullName evidence="5">acid phosphatase</fullName>
        <ecNumber evidence="5">3.1.3.2</ecNumber>
    </recommendedName>
</protein>
<keyword evidence="7" id="KW-0378">Hydrolase</keyword>
<dbReference type="InterPro" id="IPR051558">
    <property type="entry name" value="Metallophosphoesterase_PAP"/>
</dbReference>
<evidence type="ECO:0000256" key="2">
    <source>
        <dbReference type="ARBA" id="ARBA00001947"/>
    </source>
</evidence>
<keyword evidence="8" id="KW-0175">Coiled coil</keyword>
<name>A0ABQ8D6A1_BRANA</name>
<dbReference type="Pfam" id="PF00149">
    <property type="entry name" value="Metallophos"/>
    <property type="match status" value="2"/>
</dbReference>
<comment type="similarity">
    <text evidence="3">Belongs to the metallophosphoesterase superfamily. Purple acid phosphatase family.</text>
</comment>
<feature type="domain" description="Calcineurin-like phosphoesterase" evidence="10">
    <location>
        <begin position="349"/>
        <end position="540"/>
    </location>
</feature>
<evidence type="ECO:0000256" key="1">
    <source>
        <dbReference type="ARBA" id="ARBA00000032"/>
    </source>
</evidence>
<organism evidence="11 12">
    <name type="scientific">Brassica napus</name>
    <name type="common">Rape</name>
    <dbReference type="NCBI Taxonomy" id="3708"/>
    <lineage>
        <taxon>Eukaryota</taxon>
        <taxon>Viridiplantae</taxon>
        <taxon>Streptophyta</taxon>
        <taxon>Embryophyta</taxon>
        <taxon>Tracheophyta</taxon>
        <taxon>Spermatophyta</taxon>
        <taxon>Magnoliopsida</taxon>
        <taxon>eudicotyledons</taxon>
        <taxon>Gunneridae</taxon>
        <taxon>Pentapetalae</taxon>
        <taxon>rosids</taxon>
        <taxon>malvids</taxon>
        <taxon>Brassicales</taxon>
        <taxon>Brassicaceae</taxon>
        <taxon>Brassiceae</taxon>
        <taxon>Brassica</taxon>
    </lineage>
</organism>
<evidence type="ECO:0000256" key="3">
    <source>
        <dbReference type="ARBA" id="ARBA00008723"/>
    </source>
</evidence>
<dbReference type="InterPro" id="IPR004843">
    <property type="entry name" value="Calcineurin-like_PHP"/>
</dbReference>
<feature type="domain" description="Calcineurin-like phosphoesterase" evidence="10">
    <location>
        <begin position="69"/>
        <end position="278"/>
    </location>
</feature>
<keyword evidence="9" id="KW-0472">Membrane</keyword>
<feature type="transmembrane region" description="Helical" evidence="9">
    <location>
        <begin position="700"/>
        <end position="723"/>
    </location>
</feature>
<keyword evidence="9" id="KW-0812">Transmembrane</keyword>
<dbReference type="CDD" id="cd07378">
    <property type="entry name" value="MPP_ACP5"/>
    <property type="match status" value="2"/>
</dbReference>
<gene>
    <name evidence="11" type="ORF">HID58_024043</name>
</gene>
<evidence type="ECO:0000256" key="9">
    <source>
        <dbReference type="SAM" id="Phobius"/>
    </source>
</evidence>
<dbReference type="InterPro" id="IPR029052">
    <property type="entry name" value="Metallo-depent_PP-like"/>
</dbReference>
<evidence type="ECO:0000256" key="5">
    <source>
        <dbReference type="ARBA" id="ARBA00012646"/>
    </source>
</evidence>
<accession>A0ABQ8D6A1</accession>
<feature type="coiled-coil region" evidence="8">
    <location>
        <begin position="635"/>
        <end position="662"/>
    </location>
</feature>
<dbReference type="PANTHER" id="PTHR10161:SF49">
    <property type="entry name" value="PURPLE ACID PHOSPHATASE 8"/>
    <property type="match status" value="1"/>
</dbReference>
<feature type="transmembrane region" description="Helical" evidence="9">
    <location>
        <begin position="33"/>
        <end position="52"/>
    </location>
</feature>
<keyword evidence="9" id="KW-1133">Transmembrane helix</keyword>
<dbReference type="Gene3D" id="3.60.21.10">
    <property type="match status" value="2"/>
</dbReference>
<dbReference type="EMBL" id="JAGKQM010000006">
    <property type="protein sequence ID" value="KAH0924025.1"/>
    <property type="molecule type" value="Genomic_DNA"/>
</dbReference>
<dbReference type="InterPro" id="IPR024927">
    <property type="entry name" value="Acid_PPase"/>
</dbReference>
<evidence type="ECO:0000259" key="10">
    <source>
        <dbReference type="Pfam" id="PF00149"/>
    </source>
</evidence>
<evidence type="ECO:0000313" key="12">
    <source>
        <dbReference type="Proteomes" id="UP000824890"/>
    </source>
</evidence>
<keyword evidence="6" id="KW-0732">Signal</keyword>
<evidence type="ECO:0000256" key="8">
    <source>
        <dbReference type="SAM" id="Coils"/>
    </source>
</evidence>
<evidence type="ECO:0000256" key="7">
    <source>
        <dbReference type="ARBA" id="ARBA00022801"/>
    </source>
</evidence>
<keyword evidence="12" id="KW-1185">Reference proteome</keyword>
<dbReference type="Proteomes" id="UP000824890">
    <property type="component" value="Unassembled WGS sequence"/>
</dbReference>
<dbReference type="SUPFAM" id="SSF56300">
    <property type="entry name" value="Metallo-dependent phosphatases"/>
    <property type="match status" value="2"/>
</dbReference>
<comment type="catalytic activity">
    <reaction evidence="1">
        <text>a phosphate monoester + H2O = an alcohol + phosphate</text>
        <dbReference type="Rhea" id="RHEA:15017"/>
        <dbReference type="ChEBI" id="CHEBI:15377"/>
        <dbReference type="ChEBI" id="CHEBI:30879"/>
        <dbReference type="ChEBI" id="CHEBI:43474"/>
        <dbReference type="ChEBI" id="CHEBI:67140"/>
        <dbReference type="EC" id="3.1.3.2"/>
    </reaction>
</comment>
<comment type="subunit">
    <text evidence="4">Homodimer.</text>
</comment>
<dbReference type="PANTHER" id="PTHR10161">
    <property type="entry name" value="TARTRATE-RESISTANT ACID PHOSPHATASE TYPE 5"/>
    <property type="match status" value="1"/>
</dbReference>
<comment type="cofactor">
    <cofactor evidence="2">
        <name>Zn(2+)</name>
        <dbReference type="ChEBI" id="CHEBI:29105"/>
    </cofactor>
</comment>
<dbReference type="EC" id="3.1.3.2" evidence="5"/>
<evidence type="ECO:0000313" key="11">
    <source>
        <dbReference type="EMBL" id="KAH0924025.1"/>
    </source>
</evidence>
<reference evidence="11 12" key="1">
    <citation type="submission" date="2021-05" db="EMBL/GenBank/DDBJ databases">
        <title>Genome Assembly of Synthetic Allotetraploid Brassica napus Reveals Homoeologous Exchanges between Subgenomes.</title>
        <authorList>
            <person name="Davis J.T."/>
        </authorList>
    </citation>
    <scope>NUCLEOTIDE SEQUENCE [LARGE SCALE GENOMIC DNA]</scope>
    <source>
        <strain evidence="12">cv. Da-Ae</strain>
        <tissue evidence="11">Seedling</tissue>
    </source>
</reference>
<comment type="caution">
    <text evidence="11">The sequence shown here is derived from an EMBL/GenBank/DDBJ whole genome shotgun (WGS) entry which is preliminary data.</text>
</comment>
<evidence type="ECO:0000256" key="6">
    <source>
        <dbReference type="ARBA" id="ARBA00022729"/>
    </source>
</evidence>
<sequence>MRSYKYTKPHEHKNPPPPPLACLSMDTMRDKPIKFSSSVFCLIILLSVYNSTAELRRLVQPPKSDGTLSFLVVGDWGRRGSYNQSQVARQMGKTGMNLNIDFVISTGDNFYDDGITSPYDCQFQDSFTNIYTAPSLQKPWYNVLGNHDYRGNVDAQISPILKDLDCRWVCLRSYVVNADIVDIFFIDTTPFVDKYFDEPKDHVYDWSGVLPRNKYLNNLLADLDVSFQESVAKWKVVVGHHTIKSAGHHGITKELEKQLLPILEANEVDLYINGHDHCLEHISSINSGIQFMTSGGGSKAWKGDVNEWNPQEMRFYYDGQGFMSVYLSEAELRLERLEHPVTKSDGSLNILVVGDWGRQGCFNQSLVAHQMGIVGEQLDIDYVISVGDNFYDDGLKGDTDPAFEASFSHIYTHPSLQKQWYSVLGNHDYRGNVSAQLSHVLTQKDWRWFCRRSFVLCSGMVELFFVDTNPFVEQYFTDPEDHTYDWSNVLPRDRYISNLLHDLDLAMKKSRATWKFVVGHHGIKTAGEHGVTQELVDQLLPILEAWRGVILPWDPKELKLYYDGQGFMSLHITHSQAKFIYYDISGNRAVEEKKQRMVVLGIQSLNWYVHGGFMEKKKKHLNGIVRATERDDSSSQRFEIDRDKARQALKQLDQQIESQADEKPRTFVKTSSDVVRTSSGGSSSMDPFMFEEPPEMSGSFLTTTAFLLLAFTLFYNILFFTVIKPSMDGPESVPADTIIAMSDSELVQFPLSSSPKKNF</sequence>